<dbReference type="PANTHER" id="PTHR30154:SF54">
    <property type="entry name" value="POSSIBLE TRANSCRIPTIONAL REGULATORY PROTEIN (PROBABLY LRP_ASNC-FAMILY)"/>
    <property type="match status" value="1"/>
</dbReference>
<dbReference type="SMART" id="SM00344">
    <property type="entry name" value="HTH_ASNC"/>
    <property type="match status" value="1"/>
</dbReference>
<dbReference type="InterPro" id="IPR019888">
    <property type="entry name" value="Tscrpt_reg_AsnC-like"/>
</dbReference>
<dbReference type="InterPro" id="IPR036390">
    <property type="entry name" value="WH_DNA-bd_sf"/>
</dbReference>
<accession>A0ABS1JZW6</accession>
<protein>
    <submittedName>
        <fullName evidence="6">Lrp/AsnC family transcriptional regulator</fullName>
    </submittedName>
</protein>
<dbReference type="SUPFAM" id="SSF54909">
    <property type="entry name" value="Dimeric alpha+beta barrel"/>
    <property type="match status" value="1"/>
</dbReference>
<evidence type="ECO:0000256" key="2">
    <source>
        <dbReference type="ARBA" id="ARBA00023125"/>
    </source>
</evidence>
<evidence type="ECO:0000313" key="7">
    <source>
        <dbReference type="Proteomes" id="UP000639051"/>
    </source>
</evidence>
<dbReference type="PRINTS" id="PR00033">
    <property type="entry name" value="HTHASNC"/>
</dbReference>
<name>A0ABS1JZW6_9MICC</name>
<dbReference type="InterPro" id="IPR011991">
    <property type="entry name" value="ArsR-like_HTH"/>
</dbReference>
<evidence type="ECO:0000259" key="5">
    <source>
        <dbReference type="PROSITE" id="PS50956"/>
    </source>
</evidence>
<feature type="domain" description="HTH asnC-type" evidence="5">
    <location>
        <begin position="33"/>
        <end position="94"/>
    </location>
</feature>
<dbReference type="Pfam" id="PF13412">
    <property type="entry name" value="HTH_24"/>
    <property type="match status" value="1"/>
</dbReference>
<keyword evidence="3" id="KW-0804">Transcription</keyword>
<evidence type="ECO:0000256" key="4">
    <source>
        <dbReference type="SAM" id="MobiDB-lite"/>
    </source>
</evidence>
<evidence type="ECO:0000256" key="3">
    <source>
        <dbReference type="ARBA" id="ARBA00023163"/>
    </source>
</evidence>
<dbReference type="Pfam" id="PF01037">
    <property type="entry name" value="AsnC_trans_reg"/>
    <property type="match status" value="1"/>
</dbReference>
<dbReference type="InterPro" id="IPR036388">
    <property type="entry name" value="WH-like_DNA-bd_sf"/>
</dbReference>
<evidence type="ECO:0000313" key="6">
    <source>
        <dbReference type="EMBL" id="MBL0704758.1"/>
    </source>
</evidence>
<proteinExistence type="predicted"/>
<dbReference type="PROSITE" id="PS50956">
    <property type="entry name" value="HTH_ASNC_2"/>
    <property type="match status" value="1"/>
</dbReference>
<dbReference type="InterPro" id="IPR019887">
    <property type="entry name" value="Tscrpt_reg_AsnC/Lrp_C"/>
</dbReference>
<organism evidence="6 7">
    <name type="scientific">Sinomonas cellulolyticus</name>
    <dbReference type="NCBI Taxonomy" id="2801916"/>
    <lineage>
        <taxon>Bacteria</taxon>
        <taxon>Bacillati</taxon>
        <taxon>Actinomycetota</taxon>
        <taxon>Actinomycetes</taxon>
        <taxon>Micrococcales</taxon>
        <taxon>Micrococcaceae</taxon>
        <taxon>Sinomonas</taxon>
    </lineage>
</organism>
<dbReference type="EMBL" id="JAERRC010000012">
    <property type="protein sequence ID" value="MBL0704758.1"/>
    <property type="molecule type" value="Genomic_DNA"/>
</dbReference>
<dbReference type="InterPro" id="IPR000485">
    <property type="entry name" value="AsnC-type_HTH_dom"/>
</dbReference>
<dbReference type="PANTHER" id="PTHR30154">
    <property type="entry name" value="LEUCINE-RESPONSIVE REGULATORY PROTEIN"/>
    <property type="match status" value="1"/>
</dbReference>
<feature type="region of interest" description="Disordered" evidence="4">
    <location>
        <begin position="1"/>
        <end position="34"/>
    </location>
</feature>
<keyword evidence="7" id="KW-1185">Reference proteome</keyword>
<evidence type="ECO:0000256" key="1">
    <source>
        <dbReference type="ARBA" id="ARBA00023015"/>
    </source>
</evidence>
<dbReference type="Gene3D" id="3.30.70.920">
    <property type="match status" value="1"/>
</dbReference>
<dbReference type="InterPro" id="IPR011008">
    <property type="entry name" value="Dimeric_a/b-barrel"/>
</dbReference>
<sequence length="182" mass="19345">MGTPPDRGEPVTTPTAGRPQHAAGHHPPGGEPLDDVDRRILAALVEDARITNKQLAELVGIAPSTALMRTRALSDRGIITGFEAKVDLAAVGRSVQALISVRLRAHDRDQIDAFTARVPQLPGVLATFHTSGAVDYLLHIAVGSTEELRDWVLDNLATDPVVGHTETTLVFERIPGPGPLPA</sequence>
<keyword evidence="2" id="KW-0238">DNA-binding</keyword>
<gene>
    <name evidence="6" type="ORF">JJE72_04455</name>
</gene>
<dbReference type="CDD" id="cd00090">
    <property type="entry name" value="HTH_ARSR"/>
    <property type="match status" value="1"/>
</dbReference>
<dbReference type="SUPFAM" id="SSF46785">
    <property type="entry name" value="Winged helix' DNA-binding domain"/>
    <property type="match status" value="1"/>
</dbReference>
<dbReference type="Gene3D" id="1.10.10.10">
    <property type="entry name" value="Winged helix-like DNA-binding domain superfamily/Winged helix DNA-binding domain"/>
    <property type="match status" value="1"/>
</dbReference>
<reference evidence="6 7" key="1">
    <citation type="submission" date="2021-01" db="EMBL/GenBank/DDBJ databases">
        <title>Genome public.</title>
        <authorList>
            <person name="Liu C."/>
            <person name="Sun Q."/>
        </authorList>
    </citation>
    <scope>NUCLEOTIDE SEQUENCE [LARGE SCALE GENOMIC DNA]</scope>
    <source>
        <strain evidence="6 7">JC656</strain>
    </source>
</reference>
<dbReference type="Proteomes" id="UP000639051">
    <property type="component" value="Unassembled WGS sequence"/>
</dbReference>
<keyword evidence="1" id="KW-0805">Transcription regulation</keyword>
<comment type="caution">
    <text evidence="6">The sequence shown here is derived from an EMBL/GenBank/DDBJ whole genome shotgun (WGS) entry which is preliminary data.</text>
</comment>